<dbReference type="EMBL" id="CADILN010000001">
    <property type="protein sequence ID" value="CAB4047161.1"/>
    <property type="molecule type" value="Genomic_DNA"/>
</dbReference>
<evidence type="ECO:0000313" key="2">
    <source>
        <dbReference type="Proteomes" id="UP000494102"/>
    </source>
</evidence>
<sequence length="60" mass="6857">MARKGLARSANGLFKALKMFWRRRTQPSPPRRMCRYTGVETACNALYQSVLPGAQKQFIP</sequence>
<reference evidence="1 2" key="1">
    <citation type="submission" date="2020-04" db="EMBL/GenBank/DDBJ databases">
        <authorList>
            <person name="De Canck E."/>
        </authorList>
    </citation>
    <scope>NUCLEOTIDE SEQUENCE [LARGE SCALE GENOMIC DNA]</scope>
    <source>
        <strain evidence="1 2">LMG 9964</strain>
    </source>
</reference>
<evidence type="ECO:0000313" key="1">
    <source>
        <dbReference type="EMBL" id="CAB4047161.1"/>
    </source>
</evidence>
<organism evidence="1 2">
    <name type="scientific">Paraburkholderia phenoliruptrix</name>
    <dbReference type="NCBI Taxonomy" id="252970"/>
    <lineage>
        <taxon>Bacteria</taxon>
        <taxon>Pseudomonadati</taxon>
        <taxon>Pseudomonadota</taxon>
        <taxon>Betaproteobacteria</taxon>
        <taxon>Burkholderiales</taxon>
        <taxon>Burkholderiaceae</taxon>
        <taxon>Paraburkholderia</taxon>
    </lineage>
</organism>
<accession>A0A6J5JZJ6</accession>
<dbReference type="AlphaFoldDB" id="A0A6J5JZJ6"/>
<gene>
    <name evidence="1" type="ORF">LMG9964_00793</name>
</gene>
<name>A0A6J5JZJ6_9BURK</name>
<protein>
    <submittedName>
        <fullName evidence="1">Uncharacterized protein</fullName>
    </submittedName>
</protein>
<dbReference type="Proteomes" id="UP000494102">
    <property type="component" value="Unassembled WGS sequence"/>
</dbReference>
<proteinExistence type="predicted"/>